<dbReference type="SUPFAM" id="SSF54980">
    <property type="entry name" value="EF-G C-terminal domain-like"/>
    <property type="match status" value="1"/>
</dbReference>
<dbReference type="InterPro" id="IPR035647">
    <property type="entry name" value="EFG_III/V"/>
</dbReference>
<keyword evidence="6" id="KW-1185">Reference proteome</keyword>
<name>A0A087GR26_ARAAL</name>
<evidence type="ECO:0000256" key="3">
    <source>
        <dbReference type="SAM" id="MobiDB-lite"/>
    </source>
</evidence>
<dbReference type="OrthoDB" id="205099at2759"/>
<dbReference type="Gramene" id="KFK32328">
    <property type="protein sequence ID" value="KFK32328"/>
    <property type="gene ID" value="AALP_AA6G227600"/>
</dbReference>
<proteinExistence type="inferred from homology"/>
<accession>A0A087GR26</accession>
<feature type="region of interest" description="Disordered" evidence="3">
    <location>
        <begin position="864"/>
        <end position="967"/>
    </location>
</feature>
<dbReference type="InterPro" id="IPR055122">
    <property type="entry name" value="Med14_N"/>
</dbReference>
<feature type="compositionally biased region" description="Low complexity" evidence="3">
    <location>
        <begin position="214"/>
        <end position="226"/>
    </location>
</feature>
<dbReference type="GO" id="GO:0016592">
    <property type="term" value="C:mediator complex"/>
    <property type="evidence" value="ECO:0007669"/>
    <property type="project" value="UniProtKB-UniRule"/>
</dbReference>
<keyword evidence="1" id="KW-0805">Transcription regulation</keyword>
<feature type="compositionally biased region" description="Basic and acidic residues" evidence="3">
    <location>
        <begin position="510"/>
        <end position="560"/>
    </location>
</feature>
<dbReference type="eggNOG" id="KOG1875">
    <property type="taxonomic scope" value="Eukaryota"/>
</dbReference>
<dbReference type="AlphaFoldDB" id="A0A087GR26"/>
<evidence type="ECO:0000256" key="1">
    <source>
        <dbReference type="RuleBase" id="RU365082"/>
    </source>
</evidence>
<feature type="compositionally biased region" description="Basic and acidic residues" evidence="3">
    <location>
        <begin position="195"/>
        <end position="213"/>
    </location>
</feature>
<feature type="compositionally biased region" description="Polar residues" evidence="3">
    <location>
        <begin position="426"/>
        <end position="435"/>
    </location>
</feature>
<feature type="coiled-coil region" evidence="2">
    <location>
        <begin position="738"/>
        <end position="813"/>
    </location>
</feature>
<sequence>MKKKGTTIVSIDAAAAGDIICLAGLTAPSIGHTVASTEVTTALPTVELDPPTIYMTFGVNDSPLAGQDGTHLTGGRIGDRLLAKAETNLAINVIPGLSESFEVQGGGELQLGILIENMRQEGFELSISPPKVIALAKWCKQVPLINYCQDLWSTLSAHDICFTQAADSMFFMHEGIPLAGPSDRCVSDASSPRIDLPEHQFDDVPQKVSRDSSSDGSSYARSGGDSKISETSNRVETEEGTSGGEKGSFVDFRNAEPKSPGPGLGHGIRLDDSNDVESSMNSSRVYALTPAGGWDGISIVYPQANDRPWSPPSGYMCVYECFIKNGGLCFPIPRLLLQYCHRRRISLSQLTHGSIRAMMAVVVLAAEHVEPVKRKTPKDSVVTLLRKDKKHIHHWPDFLSHRIARSYPRFSTGDFYLPLEDNSPEVQWGSNKKTGSSQRKKSSTPSKKRTVQIRPKKTSMVKLNLDVVDSDEEFELPKAAPPTVREGLRPEKAPITHGRGKGLMGGLLAESRRAEEARLEREQQKEAAKRKSRAEEKKKVEAEAKKKKRADEEKEMAKSIKEKRRSAHEALGSGDQAEKVARFNIVGLPVEVDHLYTGAIVLVGDGDESSSSPYDFVFDFRGGGKHISQVPLACLQFVRCVRGGPDFLSPPAVDSSSSDPDTRFAMSAISMLAGYNFLSDARYTLDQRNRKLNTQNGKLVSESNRSKEARTRAELEAAKLKDLLNHSQQVNGELIASRDDLSSKVDALTSALAEAEEAKKEVESRIEGEVAELRSSSKDVVARAVEEAKKKAKDKLRRNIEIMEERSKAQTEADRLASLASQVVGVIRRMDKAAKDGVPIDAAKKEKLEARLASYTAEADSIVLPSLPSDSSDDEKVEPKKSVALDISSSDSSDEEGERSEVDGRSSVAGKTPALTLAEIEETKNAEAEDGNQLRVELFGDQSEAEGDAGETAATEEHASIDTPAVDAATGEPIALLFADSNLEELETTS</sequence>
<protein>
    <recommendedName>
        <fullName evidence="1">Mediator of RNA polymerase II transcription subunit 14</fullName>
    </recommendedName>
    <alternativeName>
        <fullName evidence="1">Mediator complex subunit 14</fullName>
    </alternativeName>
</protein>
<gene>
    <name evidence="5" type="ordered locus">AALP_Aa6g227600</name>
</gene>
<organism evidence="5 6">
    <name type="scientific">Arabis alpina</name>
    <name type="common">Alpine rock-cress</name>
    <dbReference type="NCBI Taxonomy" id="50452"/>
    <lineage>
        <taxon>Eukaryota</taxon>
        <taxon>Viridiplantae</taxon>
        <taxon>Streptophyta</taxon>
        <taxon>Embryophyta</taxon>
        <taxon>Tracheophyta</taxon>
        <taxon>Spermatophyta</taxon>
        <taxon>Magnoliopsida</taxon>
        <taxon>eudicotyledons</taxon>
        <taxon>Gunneridae</taxon>
        <taxon>Pentapetalae</taxon>
        <taxon>rosids</taxon>
        <taxon>malvids</taxon>
        <taxon>Brassicales</taxon>
        <taxon>Brassicaceae</taxon>
        <taxon>Arabideae</taxon>
        <taxon>Arabis</taxon>
    </lineage>
</organism>
<evidence type="ECO:0000259" key="4">
    <source>
        <dbReference type="Pfam" id="PF08638"/>
    </source>
</evidence>
<dbReference type="GO" id="GO:0003712">
    <property type="term" value="F:transcription coregulator activity"/>
    <property type="evidence" value="ECO:0007669"/>
    <property type="project" value="UniProtKB-UniRule"/>
</dbReference>
<evidence type="ECO:0000313" key="5">
    <source>
        <dbReference type="EMBL" id="KFK32328.1"/>
    </source>
</evidence>
<dbReference type="PANTHER" id="PTHR42908">
    <property type="entry name" value="TRANSLATION ELONGATION FACTOR-RELATED"/>
    <property type="match status" value="1"/>
</dbReference>
<dbReference type="PANTHER" id="PTHR42908:SF8">
    <property type="entry name" value="TR-TYPE G DOMAIN-CONTAINING PROTEIN"/>
    <property type="match status" value="1"/>
</dbReference>
<feature type="region of interest" description="Disordered" evidence="3">
    <location>
        <begin position="426"/>
        <end position="455"/>
    </location>
</feature>
<keyword evidence="1" id="KW-0539">Nucleus</keyword>
<feature type="region of interest" description="Disordered" evidence="3">
    <location>
        <begin position="474"/>
        <end position="574"/>
    </location>
</feature>
<dbReference type="EMBL" id="CM002874">
    <property type="protein sequence ID" value="KFK32328.1"/>
    <property type="molecule type" value="Genomic_DNA"/>
</dbReference>
<dbReference type="GO" id="GO:1990904">
    <property type="term" value="C:ribonucleoprotein complex"/>
    <property type="evidence" value="ECO:0007669"/>
    <property type="project" value="TreeGrafter"/>
</dbReference>
<comment type="similarity">
    <text evidence="1">Belongs to the Mediator complex subunit 14 family.</text>
</comment>
<dbReference type="Proteomes" id="UP000029120">
    <property type="component" value="Chromosome 6"/>
</dbReference>
<dbReference type="GO" id="GO:0003924">
    <property type="term" value="F:GTPase activity"/>
    <property type="evidence" value="ECO:0007669"/>
    <property type="project" value="TreeGrafter"/>
</dbReference>
<feature type="region of interest" description="Disordered" evidence="3">
    <location>
        <begin position="182"/>
        <end position="276"/>
    </location>
</feature>
<keyword evidence="1" id="KW-0010">Activator</keyword>
<keyword evidence="2" id="KW-0175">Coiled coil</keyword>
<evidence type="ECO:0000313" key="6">
    <source>
        <dbReference type="Proteomes" id="UP000029120"/>
    </source>
</evidence>
<keyword evidence="1" id="KW-0804">Transcription</keyword>
<feature type="domain" description="Mediator complex subunit MED14 N-terminal" evidence="4">
    <location>
        <begin position="131"/>
        <end position="176"/>
    </location>
</feature>
<dbReference type="Gene3D" id="3.30.70.870">
    <property type="entry name" value="Elongation Factor G (Translational Gtpase), domain 3"/>
    <property type="match status" value="1"/>
</dbReference>
<dbReference type="eggNOG" id="KOG0462">
    <property type="taxonomic scope" value="Eukaryota"/>
</dbReference>
<feature type="compositionally biased region" description="Basic residues" evidence="3">
    <location>
        <begin position="438"/>
        <end position="455"/>
    </location>
</feature>
<reference evidence="6" key="1">
    <citation type="journal article" date="2015" name="Nat. Plants">
        <title>Genome expansion of Arabis alpina linked with retrotransposition and reduced symmetric DNA methylation.</title>
        <authorList>
            <person name="Willing E.M."/>
            <person name="Rawat V."/>
            <person name="Mandakova T."/>
            <person name="Maumus F."/>
            <person name="James G.V."/>
            <person name="Nordstroem K.J."/>
            <person name="Becker C."/>
            <person name="Warthmann N."/>
            <person name="Chica C."/>
            <person name="Szarzynska B."/>
            <person name="Zytnicki M."/>
            <person name="Albani M.C."/>
            <person name="Kiefer C."/>
            <person name="Bergonzi S."/>
            <person name="Castaings L."/>
            <person name="Mateos J.L."/>
            <person name="Berns M.C."/>
            <person name="Bujdoso N."/>
            <person name="Piofczyk T."/>
            <person name="de Lorenzo L."/>
            <person name="Barrero-Sicilia C."/>
            <person name="Mateos I."/>
            <person name="Piednoel M."/>
            <person name="Hagmann J."/>
            <person name="Chen-Min-Tao R."/>
            <person name="Iglesias-Fernandez R."/>
            <person name="Schuster S.C."/>
            <person name="Alonso-Blanco C."/>
            <person name="Roudier F."/>
            <person name="Carbonero P."/>
            <person name="Paz-Ares J."/>
            <person name="Davis S.J."/>
            <person name="Pecinka A."/>
            <person name="Quesneville H."/>
            <person name="Colot V."/>
            <person name="Lysak M.A."/>
            <person name="Weigel D."/>
            <person name="Coupland G."/>
            <person name="Schneeberger K."/>
        </authorList>
    </citation>
    <scope>NUCLEOTIDE SEQUENCE [LARGE SCALE GENOMIC DNA]</scope>
    <source>
        <strain evidence="6">cv. Pajares</strain>
    </source>
</reference>
<comment type="function">
    <text evidence="1">Component of the Mediator complex, a coactivator involved in the regulated transcription of nearly all RNA polymerase II-dependent genes. Mediator functions as a bridge to convey information from gene-specific regulatory proteins to the basal RNA polymerase II transcription machinery. Mediator is recruited to promoters by direct interactions with regulatory proteins and serves as a scaffold for the assembly of a functional preinitiation complex with RNA polymerase II and the general transcription factors.</text>
</comment>
<dbReference type="Pfam" id="PF08638">
    <property type="entry name" value="Med14"/>
    <property type="match status" value="1"/>
</dbReference>
<evidence type="ECO:0000256" key="2">
    <source>
        <dbReference type="SAM" id="Coils"/>
    </source>
</evidence>
<dbReference type="GO" id="GO:0005829">
    <property type="term" value="C:cytosol"/>
    <property type="evidence" value="ECO:0007669"/>
    <property type="project" value="TreeGrafter"/>
</dbReference>
<comment type="subunit">
    <text evidence="1">Component of the Mediator complex.</text>
</comment>
<comment type="subcellular location">
    <subcellularLocation>
        <location evidence="1">Nucleus</location>
    </subcellularLocation>
</comment>
<dbReference type="Gene3D" id="2.40.30.10">
    <property type="entry name" value="Translation factors"/>
    <property type="match status" value="1"/>
</dbReference>